<dbReference type="Pfam" id="PF14583">
    <property type="entry name" value="Pectate_lyase22"/>
    <property type="match status" value="1"/>
</dbReference>
<sequence length="446" mass="49115">MKSFMIGGLAALLLASTALGGVASAQDMQTLAKPGAPEAPLEWVDKTTGHRILRLSREPGSSSLYFNYNGYTPKGDRLVFASPTGITAMDLKTRTLTKIVEGKVRLLFVGRKSGAVYYEKALTADPMGPKAVMATDPYTKATRQVAKMESGSLQTINADETLLAGVAVRTDVPIPPNLADSLPKNPDDVKSADGRELSYAEGREVQLNARLDSRIPMEIFTINTGTGERKIVHQATDWLNHLQFSPTDPGLLMFCHEGPWHKVDRLWLVRTDKAGDTPVKIHTRTMNMEIAGHEWFSADGKTVWYDLQTPRGEDFWVAGYEIATGKRNWLHVQRNDWSVHFNSSHDGKLFAGDGGDSEMVAHAPDGKWIVLLKPRAVPDVAGIHAPGAEHLIAPGVLDAERLVDMRGHDYRLEPNVNFTPDDKWLVFRSNMHGADQVYAVEVAKAQ</sequence>
<feature type="domain" description="Oligogalacturonate lyase" evidence="2">
    <location>
        <begin position="219"/>
        <end position="443"/>
    </location>
</feature>
<dbReference type="EMBL" id="CP096040">
    <property type="protein sequence ID" value="USQ94121.1"/>
    <property type="molecule type" value="Genomic_DNA"/>
</dbReference>
<keyword evidence="1" id="KW-0732">Signal</keyword>
<feature type="signal peptide" evidence="1">
    <location>
        <begin position="1"/>
        <end position="25"/>
    </location>
</feature>
<organism evidence="3 4">
    <name type="scientific">Caulobacter segnis</name>
    <dbReference type="NCBI Taxonomy" id="88688"/>
    <lineage>
        <taxon>Bacteria</taxon>
        <taxon>Pseudomonadati</taxon>
        <taxon>Pseudomonadota</taxon>
        <taxon>Alphaproteobacteria</taxon>
        <taxon>Caulobacterales</taxon>
        <taxon>Caulobacteraceae</taxon>
        <taxon>Caulobacter</taxon>
    </lineage>
</organism>
<gene>
    <name evidence="3" type="ORF">MZV50_16075</name>
</gene>
<protein>
    <submittedName>
        <fullName evidence="3">Oligogalacturonate lyase family protein</fullName>
    </submittedName>
</protein>
<proteinExistence type="predicted"/>
<evidence type="ECO:0000313" key="3">
    <source>
        <dbReference type="EMBL" id="USQ94121.1"/>
    </source>
</evidence>
<feature type="chain" id="PRO_5045896849" evidence="1">
    <location>
        <begin position="26"/>
        <end position="446"/>
    </location>
</feature>
<dbReference type="SUPFAM" id="SSF82171">
    <property type="entry name" value="DPP6 N-terminal domain-like"/>
    <property type="match status" value="1"/>
</dbReference>
<evidence type="ECO:0000313" key="4">
    <source>
        <dbReference type="Proteomes" id="UP001057520"/>
    </source>
</evidence>
<reference evidence="3 4" key="1">
    <citation type="submission" date="2022-04" db="EMBL/GenBank/DDBJ databases">
        <title>Genome sequence of soybean root-associated Caulobacter segnis RL271.</title>
        <authorList>
            <person name="Longley R."/>
            <person name="Bonito G."/>
            <person name="Trigodet F."/>
            <person name="Crosson S."/>
            <person name="Fiebig A."/>
        </authorList>
    </citation>
    <scope>NUCLEOTIDE SEQUENCE [LARGE SCALE GENOMIC DNA]</scope>
    <source>
        <strain evidence="3 4">RL271</strain>
    </source>
</reference>
<dbReference type="InterPro" id="IPR015943">
    <property type="entry name" value="WD40/YVTN_repeat-like_dom_sf"/>
</dbReference>
<accession>A0ABY4ZNG4</accession>
<evidence type="ECO:0000256" key="1">
    <source>
        <dbReference type="SAM" id="SignalP"/>
    </source>
</evidence>
<name>A0ABY4ZNG4_9CAUL</name>
<dbReference type="Proteomes" id="UP001057520">
    <property type="component" value="Chromosome"/>
</dbReference>
<dbReference type="GO" id="GO:0016829">
    <property type="term" value="F:lyase activity"/>
    <property type="evidence" value="ECO:0007669"/>
    <property type="project" value="UniProtKB-KW"/>
</dbReference>
<evidence type="ECO:0000259" key="2">
    <source>
        <dbReference type="Pfam" id="PF14583"/>
    </source>
</evidence>
<keyword evidence="3" id="KW-0456">Lyase</keyword>
<dbReference type="Gene3D" id="2.130.10.10">
    <property type="entry name" value="YVTN repeat-like/Quinoprotein amine dehydrogenase"/>
    <property type="match status" value="1"/>
</dbReference>
<dbReference type="InterPro" id="IPR027946">
    <property type="entry name" value="Ogl_dom"/>
</dbReference>
<keyword evidence="4" id="KW-1185">Reference proteome</keyword>